<accession>A0A2N3WY32</accession>
<keyword evidence="2" id="KW-1185">Reference proteome</keyword>
<sequence>MDDLELLLDTGFTVTPTVHMDCLTQQLMVAVESCSRNGIPFPRIWEEVEDALDMVPAGIPAEWRSELRLYLSDHVISAFMKVPADAKPLPGL</sequence>
<proteinExistence type="predicted"/>
<dbReference type="OrthoDB" id="9876265at2"/>
<name>A0A2N3WY32_9NOCA</name>
<dbReference type="EMBL" id="PJMW01000001">
    <property type="protein sequence ID" value="PKV98801.1"/>
    <property type="molecule type" value="Genomic_DNA"/>
</dbReference>
<reference evidence="1 2" key="1">
    <citation type="submission" date="2017-12" db="EMBL/GenBank/DDBJ databases">
        <title>Sequencing the genomes of 1000 Actinobacteria strains.</title>
        <authorList>
            <person name="Klenk H.-P."/>
        </authorList>
    </citation>
    <scope>NUCLEOTIDE SEQUENCE [LARGE SCALE GENOMIC DNA]</scope>
    <source>
        <strain evidence="1 2">DSM 44489</strain>
    </source>
</reference>
<gene>
    <name evidence="1" type="ORF">ATK86_0829</name>
</gene>
<organism evidence="1 2">
    <name type="scientific">Nocardia fluminea</name>
    <dbReference type="NCBI Taxonomy" id="134984"/>
    <lineage>
        <taxon>Bacteria</taxon>
        <taxon>Bacillati</taxon>
        <taxon>Actinomycetota</taxon>
        <taxon>Actinomycetes</taxon>
        <taxon>Mycobacteriales</taxon>
        <taxon>Nocardiaceae</taxon>
        <taxon>Nocardia</taxon>
    </lineage>
</organism>
<protein>
    <submittedName>
        <fullName evidence="1">Uncharacterized protein</fullName>
    </submittedName>
</protein>
<dbReference type="Proteomes" id="UP000233766">
    <property type="component" value="Unassembled WGS sequence"/>
</dbReference>
<comment type="caution">
    <text evidence="1">The sequence shown here is derived from an EMBL/GenBank/DDBJ whole genome shotgun (WGS) entry which is preliminary data.</text>
</comment>
<evidence type="ECO:0000313" key="2">
    <source>
        <dbReference type="Proteomes" id="UP000233766"/>
    </source>
</evidence>
<dbReference type="AlphaFoldDB" id="A0A2N3WY32"/>
<evidence type="ECO:0000313" key="1">
    <source>
        <dbReference type="EMBL" id="PKV98801.1"/>
    </source>
</evidence>
<dbReference type="RefSeq" id="WP_101463203.1">
    <property type="nucleotide sequence ID" value="NZ_PJMW01000001.1"/>
</dbReference>